<sequence length="154" mass="16816">MSALLSGQDITIQGGVFNNVHGDYHLHQSRRSEGFDILRRSIAAGAFHDSQDRSNPPKCFPGTREAALSRVMAWVVDEQNTHHVMWIFGPAGTGKSALAQTIAEMCFREGRLAASFFFSGFSAARRQLICTLAYQIAMSIPSVSETPRGGRIGT</sequence>
<proteinExistence type="predicted"/>
<organism evidence="3 4">
    <name type="scientific">Hebeloma cylindrosporum</name>
    <dbReference type="NCBI Taxonomy" id="76867"/>
    <lineage>
        <taxon>Eukaryota</taxon>
        <taxon>Fungi</taxon>
        <taxon>Dikarya</taxon>
        <taxon>Basidiomycota</taxon>
        <taxon>Agaricomycotina</taxon>
        <taxon>Agaricomycetes</taxon>
        <taxon>Agaricomycetidae</taxon>
        <taxon>Agaricales</taxon>
        <taxon>Agaricineae</taxon>
        <taxon>Hymenogastraceae</taxon>
        <taxon>Hebeloma</taxon>
    </lineage>
</organism>
<dbReference type="SUPFAM" id="SSF52540">
    <property type="entry name" value="P-loop containing nucleoside triphosphate hydrolases"/>
    <property type="match status" value="1"/>
</dbReference>
<evidence type="ECO:0000256" key="1">
    <source>
        <dbReference type="ARBA" id="ARBA00022737"/>
    </source>
</evidence>
<dbReference type="Proteomes" id="UP000053424">
    <property type="component" value="Unassembled WGS sequence"/>
</dbReference>
<reference evidence="3 4" key="1">
    <citation type="submission" date="2014-04" db="EMBL/GenBank/DDBJ databases">
        <authorList>
            <consortium name="DOE Joint Genome Institute"/>
            <person name="Kuo A."/>
            <person name="Gay G."/>
            <person name="Dore J."/>
            <person name="Kohler A."/>
            <person name="Nagy L.G."/>
            <person name="Floudas D."/>
            <person name="Copeland A."/>
            <person name="Barry K.W."/>
            <person name="Cichocki N."/>
            <person name="Veneault-Fourrey C."/>
            <person name="LaButti K."/>
            <person name="Lindquist E.A."/>
            <person name="Lipzen A."/>
            <person name="Lundell T."/>
            <person name="Morin E."/>
            <person name="Murat C."/>
            <person name="Sun H."/>
            <person name="Tunlid A."/>
            <person name="Henrissat B."/>
            <person name="Grigoriev I.V."/>
            <person name="Hibbett D.S."/>
            <person name="Martin F."/>
            <person name="Nordberg H.P."/>
            <person name="Cantor M.N."/>
            <person name="Hua S.X."/>
        </authorList>
    </citation>
    <scope>NUCLEOTIDE SEQUENCE [LARGE SCALE GENOMIC DNA]</scope>
    <source>
        <strain evidence="4">h7</strain>
    </source>
</reference>
<dbReference type="HOGENOM" id="CLU_000288_6_8_1"/>
<evidence type="ECO:0000313" key="4">
    <source>
        <dbReference type="Proteomes" id="UP000053424"/>
    </source>
</evidence>
<evidence type="ECO:0000313" key="3">
    <source>
        <dbReference type="EMBL" id="KIM39462.1"/>
    </source>
</evidence>
<dbReference type="EMBL" id="KN831785">
    <property type="protein sequence ID" value="KIM39462.1"/>
    <property type="molecule type" value="Genomic_DNA"/>
</dbReference>
<dbReference type="STRING" id="686832.A0A0C2YEJ9"/>
<feature type="domain" description="Nephrocystin 3-like N-terminal" evidence="2">
    <location>
        <begin position="71"/>
        <end position="145"/>
    </location>
</feature>
<keyword evidence="1" id="KW-0677">Repeat</keyword>
<evidence type="ECO:0000259" key="2">
    <source>
        <dbReference type="Pfam" id="PF24883"/>
    </source>
</evidence>
<name>A0A0C2YEJ9_HEBCY</name>
<gene>
    <name evidence="3" type="ORF">M413DRAFT_446966</name>
</gene>
<reference evidence="4" key="2">
    <citation type="submission" date="2015-01" db="EMBL/GenBank/DDBJ databases">
        <title>Evolutionary Origins and Diversification of the Mycorrhizal Mutualists.</title>
        <authorList>
            <consortium name="DOE Joint Genome Institute"/>
            <consortium name="Mycorrhizal Genomics Consortium"/>
            <person name="Kohler A."/>
            <person name="Kuo A."/>
            <person name="Nagy L.G."/>
            <person name="Floudas D."/>
            <person name="Copeland A."/>
            <person name="Barry K.W."/>
            <person name="Cichocki N."/>
            <person name="Veneault-Fourrey C."/>
            <person name="LaButti K."/>
            <person name="Lindquist E.A."/>
            <person name="Lipzen A."/>
            <person name="Lundell T."/>
            <person name="Morin E."/>
            <person name="Murat C."/>
            <person name="Riley R."/>
            <person name="Ohm R."/>
            <person name="Sun H."/>
            <person name="Tunlid A."/>
            <person name="Henrissat B."/>
            <person name="Grigoriev I.V."/>
            <person name="Hibbett D.S."/>
            <person name="Martin F."/>
        </authorList>
    </citation>
    <scope>NUCLEOTIDE SEQUENCE [LARGE SCALE GENOMIC DNA]</scope>
    <source>
        <strain evidence="4">h7</strain>
    </source>
</reference>
<keyword evidence="4" id="KW-1185">Reference proteome</keyword>
<dbReference type="Pfam" id="PF24883">
    <property type="entry name" value="NPHP3_N"/>
    <property type="match status" value="1"/>
</dbReference>
<dbReference type="Gene3D" id="3.40.50.300">
    <property type="entry name" value="P-loop containing nucleotide triphosphate hydrolases"/>
    <property type="match status" value="1"/>
</dbReference>
<dbReference type="AlphaFoldDB" id="A0A0C2YEJ9"/>
<dbReference type="OrthoDB" id="5106486at2759"/>
<dbReference type="InterPro" id="IPR027417">
    <property type="entry name" value="P-loop_NTPase"/>
</dbReference>
<accession>A0A0C2YEJ9</accession>
<protein>
    <recommendedName>
        <fullName evidence="2">Nephrocystin 3-like N-terminal domain-containing protein</fullName>
    </recommendedName>
</protein>
<dbReference type="InterPro" id="IPR056884">
    <property type="entry name" value="NPHP3-like_N"/>
</dbReference>